<dbReference type="InterPro" id="IPR001611">
    <property type="entry name" value="Leu-rich_rpt"/>
</dbReference>
<dbReference type="PANTHER" id="PTHR15454">
    <property type="entry name" value="NISCHARIN RELATED"/>
    <property type="match status" value="1"/>
</dbReference>
<dbReference type="PANTHER" id="PTHR15454:SF56">
    <property type="entry name" value="PROTEIN PHOSPHATASE 1 REGULATORY SUBUNIT 7-RELATED"/>
    <property type="match status" value="1"/>
</dbReference>
<dbReference type="Gene3D" id="3.80.10.10">
    <property type="entry name" value="Ribonuclease Inhibitor"/>
    <property type="match status" value="2"/>
</dbReference>
<feature type="compositionally biased region" description="Polar residues" evidence="3">
    <location>
        <begin position="352"/>
        <end position="370"/>
    </location>
</feature>
<evidence type="ECO:0000256" key="2">
    <source>
        <dbReference type="ARBA" id="ARBA00022737"/>
    </source>
</evidence>
<dbReference type="Proteomes" id="UP000887577">
    <property type="component" value="Unplaced"/>
</dbReference>
<keyword evidence="4" id="KW-1185">Reference proteome</keyword>
<sequence>MLKTPSPTDENSERESPSIATIERAIAPDSNGLLNISGKDFSRISERHIRTFAHQITSVDVSSNKFTALDFLKLLPRCHRVYASKNQLRRLISLSPLKNVLEILDLSENQIGSTEHYLSQFTRLKVLNLSNNFLHVFPSINELTNLTFLDISFNDFMGIPNFKRLSNLLILKMNNNEIYSLKDALHNLPDSLTTFEIAGNKISDLNEIVHLKFLINLQHFSFANNPCIMKPYDTFNYRVFIVAKILSLSTVDEKEVNDSERLTAEYLHTQKKIASFFPDAGRHDALVKFLEKECPLNNVDPLLNLTPSHPKLEAVRQDYLHNKTDDELSSLDITPRRRTVRSADPKNLRRISPQQSSKRSSTFDESTTSFRLPPFDNTKFTAMKPLSKYLNDSNDSVASNNTVTITESESLHLNVAIPVIDIAESDDEEEKPTQEIYISPKPPTTVVPRTPPHVPTLQHSDDDADDEVFVEPTSNNCSQQSSRDSSPILPRLAMQTGWTEIVRESPFKSVIHDTPKHTVIENRSSTIPPSFDTFQEEVTQKVEDTTKTLDRAMDSTEILEKLCELKKDSKNENELNWNQVIQNMKVMAQKLEMLQKRVQVLEAAPKESPNNILEAIQMFMPMPSNIQVSKDPNTPTYTLSWDTVVPVQPTIRGFGVFIDGKFHSEVKAPVVRIRGPLVNGQKISLQSISATNIQSLPGEIIINQENDEADKENSKNGFLQPGGILTARSM</sequence>
<feature type="region of interest" description="Disordered" evidence="3">
    <location>
        <begin position="326"/>
        <end position="370"/>
    </location>
</feature>
<dbReference type="SUPFAM" id="SSF52058">
    <property type="entry name" value="L domain-like"/>
    <property type="match status" value="1"/>
</dbReference>
<evidence type="ECO:0000256" key="1">
    <source>
        <dbReference type="ARBA" id="ARBA00022614"/>
    </source>
</evidence>
<evidence type="ECO:0000313" key="5">
    <source>
        <dbReference type="WBParaSite" id="PSU_v2.g7385.t1"/>
    </source>
</evidence>
<feature type="region of interest" description="Disordered" evidence="3">
    <location>
        <begin position="706"/>
        <end position="730"/>
    </location>
</feature>
<protein>
    <submittedName>
        <fullName evidence="5">Leucine-rich repeat-containing protein</fullName>
    </submittedName>
</protein>
<dbReference type="Pfam" id="PF14580">
    <property type="entry name" value="LRR_9"/>
    <property type="match status" value="1"/>
</dbReference>
<accession>A0A914Z4V2</accession>
<evidence type="ECO:0000256" key="3">
    <source>
        <dbReference type="SAM" id="MobiDB-lite"/>
    </source>
</evidence>
<reference evidence="5" key="1">
    <citation type="submission" date="2022-11" db="UniProtKB">
        <authorList>
            <consortium name="WormBaseParasite"/>
        </authorList>
    </citation>
    <scope>IDENTIFICATION</scope>
</reference>
<dbReference type="WBParaSite" id="PSU_v2.g7385.t1">
    <property type="protein sequence ID" value="PSU_v2.g7385.t1"/>
    <property type="gene ID" value="PSU_v2.g7385"/>
</dbReference>
<dbReference type="PROSITE" id="PS51450">
    <property type="entry name" value="LRR"/>
    <property type="match status" value="3"/>
</dbReference>
<name>A0A914Z4V2_9BILA</name>
<proteinExistence type="predicted"/>
<dbReference type="GO" id="GO:0005737">
    <property type="term" value="C:cytoplasm"/>
    <property type="evidence" value="ECO:0007669"/>
    <property type="project" value="TreeGrafter"/>
</dbReference>
<keyword evidence="1" id="KW-0433">Leucine-rich repeat</keyword>
<keyword evidence="2" id="KW-0677">Repeat</keyword>
<dbReference type="AlphaFoldDB" id="A0A914Z4V2"/>
<evidence type="ECO:0000313" key="4">
    <source>
        <dbReference type="Proteomes" id="UP000887577"/>
    </source>
</evidence>
<dbReference type="InterPro" id="IPR032675">
    <property type="entry name" value="LRR_dom_sf"/>
</dbReference>
<organism evidence="4 5">
    <name type="scientific">Panagrolaimus superbus</name>
    <dbReference type="NCBI Taxonomy" id="310955"/>
    <lineage>
        <taxon>Eukaryota</taxon>
        <taxon>Metazoa</taxon>
        <taxon>Ecdysozoa</taxon>
        <taxon>Nematoda</taxon>
        <taxon>Chromadorea</taxon>
        <taxon>Rhabditida</taxon>
        <taxon>Tylenchina</taxon>
        <taxon>Panagrolaimomorpha</taxon>
        <taxon>Panagrolaimoidea</taxon>
        <taxon>Panagrolaimidae</taxon>
        <taxon>Panagrolaimus</taxon>
    </lineage>
</organism>